<dbReference type="InterPro" id="IPR008258">
    <property type="entry name" value="Transglycosylase_SLT_dom_1"/>
</dbReference>
<keyword evidence="3" id="KW-0456">Lyase</keyword>
<dbReference type="CDD" id="cd00254">
    <property type="entry name" value="LT-like"/>
    <property type="match status" value="1"/>
</dbReference>
<comment type="similarity">
    <text evidence="1">Belongs to the transglycosylase Slt family.</text>
</comment>
<dbReference type="Proteomes" id="UP000494122">
    <property type="component" value="Unassembled WGS sequence"/>
</dbReference>
<dbReference type="RefSeq" id="WP_100509615.1">
    <property type="nucleotide sequence ID" value="NZ_CADILE010000008.1"/>
</dbReference>
<protein>
    <submittedName>
        <fullName evidence="3">Membrane-bound lytic murein transglycosylase F</fullName>
        <ecNumber evidence="3">4.2.2.-</ecNumber>
    </submittedName>
</protein>
<sequence length="247" mass="26363">MSRPLSLPPAVPRRRHARVAGLVIAALVAGAAALAPVGGAAATEIYRYKDPFGVWRAMKVPNGYAKYYKRAQARVALRGARIKVCLDCEPRAGDGASLLTLGDRAARWGPAPPSTAHDELIAQAARDSGVDRALLTAVIAVESGFRSDARSPKGALGLMQLMPATAATLLVSDDIERALVDPATNVKAGSSLLRRLIDQYPNRLDLALAAYNAGEGAVRKYDAVPPYAETQQYVRNVTALYQQYKTP</sequence>
<dbReference type="Gene3D" id="1.10.530.10">
    <property type="match status" value="1"/>
</dbReference>
<name>A0A2M9GPS4_9BURK</name>
<evidence type="ECO:0000313" key="4">
    <source>
        <dbReference type="Proteomes" id="UP000494122"/>
    </source>
</evidence>
<reference evidence="3 4" key="1">
    <citation type="submission" date="2020-04" db="EMBL/GenBank/DDBJ databases">
        <authorList>
            <person name="De Canck E."/>
        </authorList>
    </citation>
    <scope>NUCLEOTIDE SEQUENCE [LARGE SCALE GENOMIC DNA]</scope>
    <source>
        <strain evidence="3 4">LMG 3328</strain>
    </source>
</reference>
<dbReference type="SUPFAM" id="SSF53955">
    <property type="entry name" value="Lysozyme-like"/>
    <property type="match status" value="1"/>
</dbReference>
<dbReference type="InterPro" id="IPR023346">
    <property type="entry name" value="Lysozyme-like_dom_sf"/>
</dbReference>
<evidence type="ECO:0000256" key="1">
    <source>
        <dbReference type="ARBA" id="ARBA00007734"/>
    </source>
</evidence>
<evidence type="ECO:0000313" key="3">
    <source>
        <dbReference type="EMBL" id="CAB3873595.1"/>
    </source>
</evidence>
<dbReference type="EC" id="4.2.2.-" evidence="3"/>
<dbReference type="EMBL" id="CADILE010000008">
    <property type="protein sequence ID" value="CAB3873595.1"/>
    <property type="molecule type" value="Genomic_DNA"/>
</dbReference>
<dbReference type="PROSITE" id="PS51318">
    <property type="entry name" value="TAT"/>
    <property type="match status" value="1"/>
</dbReference>
<evidence type="ECO:0000259" key="2">
    <source>
        <dbReference type="Pfam" id="PF01464"/>
    </source>
</evidence>
<dbReference type="InterPro" id="IPR006311">
    <property type="entry name" value="TAT_signal"/>
</dbReference>
<dbReference type="PANTHER" id="PTHR37423">
    <property type="entry name" value="SOLUBLE LYTIC MUREIN TRANSGLYCOSYLASE-RELATED"/>
    <property type="match status" value="1"/>
</dbReference>
<dbReference type="GO" id="GO:0016829">
    <property type="term" value="F:lyase activity"/>
    <property type="evidence" value="ECO:0007669"/>
    <property type="project" value="UniProtKB-KW"/>
</dbReference>
<accession>A0A2M9GPS4</accession>
<dbReference type="Pfam" id="PF01464">
    <property type="entry name" value="SLT"/>
    <property type="match status" value="1"/>
</dbReference>
<dbReference type="AlphaFoldDB" id="A0A2M9GPS4"/>
<proteinExistence type="inferred from homology"/>
<organism evidence="3 4">
    <name type="scientific">Achromobacter ruhlandii</name>
    <dbReference type="NCBI Taxonomy" id="72557"/>
    <lineage>
        <taxon>Bacteria</taxon>
        <taxon>Pseudomonadati</taxon>
        <taxon>Pseudomonadota</taxon>
        <taxon>Betaproteobacteria</taxon>
        <taxon>Burkholderiales</taxon>
        <taxon>Alcaligenaceae</taxon>
        <taxon>Achromobacter</taxon>
    </lineage>
</organism>
<gene>
    <name evidence="3" type="primary">mltF_2</name>
    <name evidence="3" type="ORF">LMG3328_02914</name>
</gene>
<dbReference type="PANTHER" id="PTHR37423:SF2">
    <property type="entry name" value="MEMBRANE-BOUND LYTIC MUREIN TRANSGLYCOSYLASE C"/>
    <property type="match status" value="1"/>
</dbReference>
<feature type="domain" description="Transglycosylase SLT" evidence="2">
    <location>
        <begin position="120"/>
        <end position="223"/>
    </location>
</feature>